<dbReference type="Proteomes" id="UP000063699">
    <property type="component" value="Chromosome"/>
</dbReference>
<keyword evidence="1" id="KW-0472">Membrane</keyword>
<feature type="transmembrane region" description="Helical" evidence="1">
    <location>
        <begin position="39"/>
        <end position="60"/>
    </location>
</feature>
<name>A0A0N9HW24_9PSEU</name>
<dbReference type="KEGG" id="kphy:AOZ06_10220"/>
<evidence type="ECO:0000313" key="3">
    <source>
        <dbReference type="EMBL" id="ALG07245.1"/>
    </source>
</evidence>
<dbReference type="InterPro" id="IPR046672">
    <property type="entry name" value="DUF6542"/>
</dbReference>
<keyword evidence="1" id="KW-1133">Transmembrane helix</keyword>
<evidence type="ECO:0000256" key="1">
    <source>
        <dbReference type="SAM" id="Phobius"/>
    </source>
</evidence>
<feature type="transmembrane region" description="Helical" evidence="1">
    <location>
        <begin position="6"/>
        <end position="32"/>
    </location>
</feature>
<protein>
    <recommendedName>
        <fullName evidence="2">DUF6542 domain-containing protein</fullName>
    </recommendedName>
</protein>
<reference evidence="3 4" key="1">
    <citation type="submission" date="2015-07" db="EMBL/GenBank/DDBJ databases">
        <title>Genome sequencing of Kibdelosporangium phytohabitans.</title>
        <authorList>
            <person name="Qin S."/>
            <person name="Xing K."/>
        </authorList>
    </citation>
    <scope>NUCLEOTIDE SEQUENCE [LARGE SCALE GENOMIC DNA]</scope>
    <source>
        <strain evidence="3 4">KLBMP1111</strain>
    </source>
</reference>
<gene>
    <name evidence="3" type="ORF">AOZ06_10220</name>
</gene>
<sequence>MLGPGAVAIGGLVAGGLLFPLSIVVGCVLAAVFAERAAFFAVAVQPPLITAIAVAGGVFIGGRPLLSGAAQLAEAFPYLGGTIVAVLAILGVRWFAAARVEKRASSAV</sequence>
<dbReference type="STRING" id="860235.AOZ06_10220"/>
<keyword evidence="4" id="KW-1185">Reference proteome</keyword>
<feature type="domain" description="DUF6542" evidence="2">
    <location>
        <begin position="12"/>
        <end position="99"/>
    </location>
</feature>
<dbReference type="Pfam" id="PF20177">
    <property type="entry name" value="DUF6542"/>
    <property type="match status" value="1"/>
</dbReference>
<evidence type="ECO:0000259" key="2">
    <source>
        <dbReference type="Pfam" id="PF20177"/>
    </source>
</evidence>
<proteinExistence type="predicted"/>
<dbReference type="EMBL" id="CP012752">
    <property type="protein sequence ID" value="ALG07245.1"/>
    <property type="molecule type" value="Genomic_DNA"/>
</dbReference>
<dbReference type="AlphaFoldDB" id="A0A0N9HW24"/>
<organism evidence="3 4">
    <name type="scientific">Kibdelosporangium phytohabitans</name>
    <dbReference type="NCBI Taxonomy" id="860235"/>
    <lineage>
        <taxon>Bacteria</taxon>
        <taxon>Bacillati</taxon>
        <taxon>Actinomycetota</taxon>
        <taxon>Actinomycetes</taxon>
        <taxon>Pseudonocardiales</taxon>
        <taxon>Pseudonocardiaceae</taxon>
        <taxon>Kibdelosporangium</taxon>
    </lineage>
</organism>
<feature type="transmembrane region" description="Helical" evidence="1">
    <location>
        <begin position="75"/>
        <end position="96"/>
    </location>
</feature>
<evidence type="ECO:0000313" key="4">
    <source>
        <dbReference type="Proteomes" id="UP000063699"/>
    </source>
</evidence>
<accession>A0A0N9HW24</accession>
<keyword evidence="1" id="KW-0812">Transmembrane</keyword>